<evidence type="ECO:0000313" key="2">
    <source>
        <dbReference type="Proteomes" id="UP001516400"/>
    </source>
</evidence>
<comment type="caution">
    <text evidence="1">The sequence shown here is derived from an EMBL/GenBank/DDBJ whole genome shotgun (WGS) entry which is preliminary data.</text>
</comment>
<evidence type="ECO:0008006" key="3">
    <source>
        <dbReference type="Google" id="ProtNLM"/>
    </source>
</evidence>
<dbReference type="EMBL" id="JABFTP020000144">
    <property type="protein sequence ID" value="KAL3283513.1"/>
    <property type="molecule type" value="Genomic_DNA"/>
</dbReference>
<organism evidence="1 2">
    <name type="scientific">Cryptolaemus montrouzieri</name>
    <dbReference type="NCBI Taxonomy" id="559131"/>
    <lineage>
        <taxon>Eukaryota</taxon>
        <taxon>Metazoa</taxon>
        <taxon>Ecdysozoa</taxon>
        <taxon>Arthropoda</taxon>
        <taxon>Hexapoda</taxon>
        <taxon>Insecta</taxon>
        <taxon>Pterygota</taxon>
        <taxon>Neoptera</taxon>
        <taxon>Endopterygota</taxon>
        <taxon>Coleoptera</taxon>
        <taxon>Polyphaga</taxon>
        <taxon>Cucujiformia</taxon>
        <taxon>Coccinelloidea</taxon>
        <taxon>Coccinellidae</taxon>
        <taxon>Scymninae</taxon>
        <taxon>Scymnini</taxon>
        <taxon>Cryptolaemus</taxon>
    </lineage>
</organism>
<reference evidence="1 2" key="1">
    <citation type="journal article" date="2021" name="BMC Biol.">
        <title>Horizontally acquired antibacterial genes associated with adaptive radiation of ladybird beetles.</title>
        <authorList>
            <person name="Li H.S."/>
            <person name="Tang X.F."/>
            <person name="Huang Y.H."/>
            <person name="Xu Z.Y."/>
            <person name="Chen M.L."/>
            <person name="Du X.Y."/>
            <person name="Qiu B.Y."/>
            <person name="Chen P.T."/>
            <person name="Zhang W."/>
            <person name="Slipinski A."/>
            <person name="Escalona H.E."/>
            <person name="Waterhouse R.M."/>
            <person name="Zwick A."/>
            <person name="Pang H."/>
        </authorList>
    </citation>
    <scope>NUCLEOTIDE SEQUENCE [LARGE SCALE GENOMIC DNA]</scope>
    <source>
        <strain evidence="1">SYSU2018</strain>
    </source>
</reference>
<dbReference type="Gene3D" id="3.40.630.30">
    <property type="match status" value="1"/>
</dbReference>
<dbReference type="InterPro" id="IPR016181">
    <property type="entry name" value="Acyl_CoA_acyltransferase"/>
</dbReference>
<sequence>MDIASSRKPLPSVWKTFERVINGRVRKFWIQDLPEDQIEVALDLMREYYLRDEPINKALNILEDEISTSCFRQIWRGLFLQGYSLACYTKIENGENKIVAVNCCIRKLSGEPDDREKYIKGECLNKVYELTKYVKSLRDPLEIGIHEYLTGMGLATISEFRGHKIGLEMLHARKPLCIASGLKASITAFTAHASQKLAEKAGFKDFISITFDEIEKINPSLKIPNINVYSERVRYMYILYE</sequence>
<name>A0ABD2NXQ1_9CUCU</name>
<keyword evidence="2" id="KW-1185">Reference proteome</keyword>
<proteinExistence type="predicted"/>
<protein>
    <recommendedName>
        <fullName evidence="3">N-acetyltransferase domain-containing protein</fullName>
    </recommendedName>
</protein>
<dbReference type="AlphaFoldDB" id="A0ABD2NXQ1"/>
<accession>A0ABD2NXQ1</accession>
<evidence type="ECO:0000313" key="1">
    <source>
        <dbReference type="EMBL" id="KAL3283513.1"/>
    </source>
</evidence>
<gene>
    <name evidence="1" type="ORF">HHI36_006652</name>
</gene>
<dbReference type="Proteomes" id="UP001516400">
    <property type="component" value="Unassembled WGS sequence"/>
</dbReference>
<dbReference type="SUPFAM" id="SSF55729">
    <property type="entry name" value="Acyl-CoA N-acyltransferases (Nat)"/>
    <property type="match status" value="1"/>
</dbReference>